<accession>A0A2V4C6I9</accession>
<reference evidence="1 2" key="1">
    <citation type="submission" date="2018-05" db="EMBL/GenBank/DDBJ databases">
        <title>Flavobacterium sp. strain IMCC34758, incomplete genome.</title>
        <authorList>
            <person name="Joung Y."/>
        </authorList>
    </citation>
    <scope>NUCLEOTIDE SEQUENCE [LARGE SCALE GENOMIC DNA]</scope>
    <source>
        <strain evidence="1 2">IMCC34758</strain>
    </source>
</reference>
<evidence type="ECO:0000313" key="2">
    <source>
        <dbReference type="Proteomes" id="UP000247681"/>
    </source>
</evidence>
<protein>
    <submittedName>
        <fullName evidence="1">Uncharacterized protein</fullName>
    </submittedName>
</protein>
<organism evidence="1 2">
    <name type="scientific">Flavobacterium hydrophilum</name>
    <dbReference type="NCBI Taxonomy" id="2211445"/>
    <lineage>
        <taxon>Bacteria</taxon>
        <taxon>Pseudomonadati</taxon>
        <taxon>Bacteroidota</taxon>
        <taxon>Flavobacteriia</taxon>
        <taxon>Flavobacteriales</taxon>
        <taxon>Flavobacteriaceae</taxon>
        <taxon>Flavobacterium</taxon>
    </lineage>
</organism>
<name>A0A2V4C6I9_9FLAO</name>
<keyword evidence="2" id="KW-1185">Reference proteome</keyword>
<comment type="caution">
    <text evidence="1">The sequence shown here is derived from an EMBL/GenBank/DDBJ whole genome shotgun (WGS) entry which is preliminary data.</text>
</comment>
<gene>
    <name evidence="1" type="ORF">DMB68_05430</name>
</gene>
<sequence>MLKIYLIDFQLINCFLLELIRRKNLIYRKLAGYSRMVLKNYPDNFSSTNLLTTNYEKTNTF</sequence>
<dbReference type="Proteomes" id="UP000247681">
    <property type="component" value="Unassembled WGS sequence"/>
</dbReference>
<proteinExistence type="predicted"/>
<evidence type="ECO:0000313" key="1">
    <source>
        <dbReference type="EMBL" id="PXY46607.1"/>
    </source>
</evidence>
<dbReference type="EMBL" id="QJHL01000001">
    <property type="protein sequence ID" value="PXY46607.1"/>
    <property type="molecule type" value="Genomic_DNA"/>
</dbReference>
<dbReference type="AlphaFoldDB" id="A0A2V4C6I9"/>